<keyword evidence="6 7" id="KW-0472">Membrane</keyword>
<evidence type="ECO:0000313" key="10">
    <source>
        <dbReference type="Proteomes" id="UP000199245"/>
    </source>
</evidence>
<evidence type="ECO:0000256" key="3">
    <source>
        <dbReference type="ARBA" id="ARBA00022475"/>
    </source>
</evidence>
<accession>A0A1G7KC33</accession>
<evidence type="ECO:0000256" key="1">
    <source>
        <dbReference type="ARBA" id="ARBA00004651"/>
    </source>
</evidence>
<feature type="transmembrane region" description="Helical" evidence="7">
    <location>
        <begin position="110"/>
        <end position="135"/>
    </location>
</feature>
<dbReference type="GO" id="GO:0010438">
    <property type="term" value="P:cellular response to sulfur starvation"/>
    <property type="evidence" value="ECO:0007669"/>
    <property type="project" value="TreeGrafter"/>
</dbReference>
<feature type="domain" description="ABC transmembrane type-1" evidence="8">
    <location>
        <begin position="79"/>
        <end position="259"/>
    </location>
</feature>
<feature type="transmembrane region" description="Helical" evidence="7">
    <location>
        <begin position="82"/>
        <end position="103"/>
    </location>
</feature>
<dbReference type="EMBL" id="FMZW01000052">
    <property type="protein sequence ID" value="SDF34707.1"/>
    <property type="molecule type" value="Genomic_DNA"/>
</dbReference>
<keyword evidence="3" id="KW-1003">Cell membrane</keyword>
<dbReference type="SUPFAM" id="SSF161098">
    <property type="entry name" value="MetI-like"/>
    <property type="match status" value="1"/>
</dbReference>
<dbReference type="RefSeq" id="WP_092089410.1">
    <property type="nucleotide sequence ID" value="NZ_FMZW01000052.1"/>
</dbReference>
<dbReference type="PROSITE" id="PS50928">
    <property type="entry name" value="ABC_TM1"/>
    <property type="match status" value="1"/>
</dbReference>
<evidence type="ECO:0000256" key="7">
    <source>
        <dbReference type="RuleBase" id="RU363032"/>
    </source>
</evidence>
<dbReference type="InterPro" id="IPR035906">
    <property type="entry name" value="MetI-like_sf"/>
</dbReference>
<evidence type="ECO:0000256" key="5">
    <source>
        <dbReference type="ARBA" id="ARBA00022989"/>
    </source>
</evidence>
<feature type="transmembrane region" description="Helical" evidence="7">
    <location>
        <begin position="12"/>
        <end position="31"/>
    </location>
</feature>
<keyword evidence="2 7" id="KW-0813">Transport</keyword>
<dbReference type="Proteomes" id="UP000199245">
    <property type="component" value="Unassembled WGS sequence"/>
</dbReference>
<dbReference type="CDD" id="cd06261">
    <property type="entry name" value="TM_PBP2"/>
    <property type="match status" value="1"/>
</dbReference>
<dbReference type="PANTHER" id="PTHR30151:SF25">
    <property type="entry name" value="TAURINE TRANSPORT SYSTEM PERMEASE PROTEIN TAUC"/>
    <property type="match status" value="1"/>
</dbReference>
<evidence type="ECO:0000256" key="6">
    <source>
        <dbReference type="ARBA" id="ARBA00023136"/>
    </source>
</evidence>
<proteinExistence type="inferred from homology"/>
<name>A0A1G7KC33_9BRAD</name>
<keyword evidence="5 7" id="KW-1133">Transmembrane helix</keyword>
<protein>
    <submittedName>
        <fullName evidence="9">NitT/TauT family transport system permease protein</fullName>
    </submittedName>
</protein>
<dbReference type="Gene3D" id="1.10.3720.10">
    <property type="entry name" value="MetI-like"/>
    <property type="match status" value="1"/>
</dbReference>
<reference evidence="9 10" key="1">
    <citation type="submission" date="2016-10" db="EMBL/GenBank/DDBJ databases">
        <authorList>
            <person name="de Groot N.N."/>
        </authorList>
    </citation>
    <scope>NUCLEOTIDE SEQUENCE [LARGE SCALE GENOMIC DNA]</scope>
    <source>
        <strain evidence="9 10">R5</strain>
    </source>
</reference>
<dbReference type="GO" id="GO:0005886">
    <property type="term" value="C:plasma membrane"/>
    <property type="evidence" value="ECO:0007669"/>
    <property type="project" value="UniProtKB-SubCell"/>
</dbReference>
<comment type="subcellular location">
    <subcellularLocation>
        <location evidence="1 7">Cell membrane</location>
        <topology evidence="1 7">Multi-pass membrane protein</topology>
    </subcellularLocation>
</comment>
<comment type="similarity">
    <text evidence="7">Belongs to the binding-protein-dependent transport system permease family.</text>
</comment>
<dbReference type="GO" id="GO:0055085">
    <property type="term" value="P:transmembrane transport"/>
    <property type="evidence" value="ECO:0007669"/>
    <property type="project" value="InterPro"/>
</dbReference>
<feature type="transmembrane region" description="Helical" evidence="7">
    <location>
        <begin position="236"/>
        <end position="255"/>
    </location>
</feature>
<evidence type="ECO:0000313" key="9">
    <source>
        <dbReference type="EMBL" id="SDF34707.1"/>
    </source>
</evidence>
<feature type="transmembrane region" description="Helical" evidence="7">
    <location>
        <begin position="197"/>
        <end position="216"/>
    </location>
</feature>
<dbReference type="PANTHER" id="PTHR30151">
    <property type="entry name" value="ALKANE SULFONATE ABC TRANSPORTER-RELATED, MEMBRANE SUBUNIT"/>
    <property type="match status" value="1"/>
</dbReference>
<dbReference type="InterPro" id="IPR000515">
    <property type="entry name" value="MetI-like"/>
</dbReference>
<evidence type="ECO:0000259" key="8">
    <source>
        <dbReference type="PROSITE" id="PS50928"/>
    </source>
</evidence>
<keyword evidence="4 7" id="KW-0812">Transmembrane</keyword>
<evidence type="ECO:0000256" key="4">
    <source>
        <dbReference type="ARBA" id="ARBA00022692"/>
    </source>
</evidence>
<gene>
    <name evidence="9" type="ORF">SAMN05216337_105214</name>
</gene>
<organism evidence="9 10">
    <name type="scientific">Bradyrhizobium brasilense</name>
    <dbReference type="NCBI Taxonomy" id="1419277"/>
    <lineage>
        <taxon>Bacteria</taxon>
        <taxon>Pseudomonadati</taxon>
        <taxon>Pseudomonadota</taxon>
        <taxon>Alphaproteobacteria</taxon>
        <taxon>Hyphomicrobiales</taxon>
        <taxon>Nitrobacteraceae</taxon>
        <taxon>Bradyrhizobium</taxon>
    </lineage>
</organism>
<sequence>MRLVNIRPGRQTRFYLLALPFVLVAIAYFAGSSARLAQNPNDKLLPALPSMVQAVKQMAFEVDPRTGGYLMASDTVASLGRLGSALAISTAAALVLGIVIGLLPGANALLGPFVSVTSMVPPLALLPILFIVMGLGENSKIALIVIGTLPCMIRDLAMKVQELPREQIIKAQTLGASTWQIALRVAMPQTLPRLIDVLRLQLGPAWLFLIAAEAIASDSGLGYRIFLVRRYLAMDVIIPYVAWITLLAFLIDVGLRVMQRRLFPWFASVRAE</sequence>
<dbReference type="AlphaFoldDB" id="A0A1G7KC33"/>
<evidence type="ECO:0000256" key="2">
    <source>
        <dbReference type="ARBA" id="ARBA00022448"/>
    </source>
</evidence>
<dbReference type="Pfam" id="PF00528">
    <property type="entry name" value="BPD_transp_1"/>
    <property type="match status" value="1"/>
</dbReference>